<protein>
    <submittedName>
        <fullName evidence="1">BfmA/BtgA family mobilization protein</fullName>
    </submittedName>
</protein>
<dbReference type="EMBL" id="CP117880">
    <property type="protein sequence ID" value="WDF68696.1"/>
    <property type="molecule type" value="Genomic_DNA"/>
</dbReference>
<dbReference type="NCBIfam" id="NF041200">
    <property type="entry name" value="mob_BfmA_Nterm"/>
    <property type="match status" value="1"/>
</dbReference>
<name>A0ABY7WJP6_9SPHI</name>
<keyword evidence="2" id="KW-1185">Reference proteome</keyword>
<sequence>MATYNMSLRGIPSMQVSFALSPYKRRIMPKVDENNKSVRFTAASDERLTNLSLKLGRTKRQLVIEMVDYFYKSKKDPADLNDEVLKKELSRGINRIISFFRTQETEFHIPILSITGEIVKATQSIQEGIKKLTNQQNGIQTAVSQNLARQKVIEDLLEKVLMGFLGKEKLKSAFRKILEDYITQRETIGWATSSTKKDELVKHVRAAVDKL</sequence>
<evidence type="ECO:0000313" key="2">
    <source>
        <dbReference type="Proteomes" id="UP001221558"/>
    </source>
</evidence>
<dbReference type="RefSeq" id="WP_274267427.1">
    <property type="nucleotide sequence ID" value="NZ_CP117880.1"/>
</dbReference>
<organism evidence="1 2">
    <name type="scientific">Sphingobacterium oryzagri</name>
    <dbReference type="NCBI Taxonomy" id="3025669"/>
    <lineage>
        <taxon>Bacteria</taxon>
        <taxon>Pseudomonadati</taxon>
        <taxon>Bacteroidota</taxon>
        <taxon>Sphingobacteriia</taxon>
        <taxon>Sphingobacteriales</taxon>
        <taxon>Sphingobacteriaceae</taxon>
        <taxon>Sphingobacterium</taxon>
    </lineage>
</organism>
<proteinExistence type="predicted"/>
<gene>
    <name evidence="1" type="ORF">PQ465_20670</name>
</gene>
<dbReference type="Proteomes" id="UP001221558">
    <property type="component" value="Chromosome"/>
</dbReference>
<reference evidence="1 2" key="1">
    <citation type="submission" date="2023-02" db="EMBL/GenBank/DDBJ databases">
        <title>Genome sequence of Sphingobacterium sp. KACC 22765.</title>
        <authorList>
            <person name="Kim S."/>
            <person name="Heo J."/>
            <person name="Kwon S.-W."/>
        </authorList>
    </citation>
    <scope>NUCLEOTIDE SEQUENCE [LARGE SCALE GENOMIC DNA]</scope>
    <source>
        <strain evidence="1 2">KACC 22765</strain>
    </source>
</reference>
<evidence type="ECO:0000313" key="1">
    <source>
        <dbReference type="EMBL" id="WDF68696.1"/>
    </source>
</evidence>
<accession>A0ABY7WJP6</accession>
<dbReference type="InterPro" id="IPR048012">
    <property type="entry name" value="BfmA-like_N"/>
</dbReference>